<feature type="compositionally biased region" description="Basic and acidic residues" evidence="4">
    <location>
        <begin position="84"/>
        <end position="106"/>
    </location>
</feature>
<dbReference type="GO" id="GO:0009966">
    <property type="term" value="P:regulation of signal transduction"/>
    <property type="evidence" value="ECO:0007669"/>
    <property type="project" value="UniProtKB-ARBA"/>
</dbReference>
<comment type="caution">
    <text evidence="6">The sequence shown here is derived from an EMBL/GenBank/DDBJ whole genome shotgun (WGS) entry which is preliminary data.</text>
</comment>
<dbReference type="SUPFAM" id="SSF56204">
    <property type="entry name" value="Hect, E3 ligase catalytic domain"/>
    <property type="match status" value="1"/>
</dbReference>
<feature type="compositionally biased region" description="Polar residues" evidence="4">
    <location>
        <begin position="14"/>
        <end position="45"/>
    </location>
</feature>
<evidence type="ECO:0000313" key="6">
    <source>
        <dbReference type="EMBL" id="KAK4887472.1"/>
    </source>
</evidence>
<protein>
    <recommendedName>
        <fullName evidence="5">HECT domain-containing protein</fullName>
    </recommendedName>
</protein>
<proteinExistence type="predicted"/>
<evidence type="ECO:0000256" key="1">
    <source>
        <dbReference type="ARBA" id="ARBA00022786"/>
    </source>
</evidence>
<feature type="compositionally biased region" description="Basic residues" evidence="4">
    <location>
        <begin position="107"/>
        <end position="119"/>
    </location>
</feature>
<feature type="region of interest" description="Disordered" evidence="4">
    <location>
        <begin position="942"/>
        <end position="966"/>
    </location>
</feature>
<dbReference type="PANTHER" id="PTHR33480">
    <property type="entry name" value="SET DOMAIN-CONTAINING PROTEIN-RELATED"/>
    <property type="match status" value="1"/>
</dbReference>
<accession>A0AAN7PIS4</accession>
<feature type="region of interest" description="Disordered" evidence="4">
    <location>
        <begin position="84"/>
        <end position="132"/>
    </location>
</feature>
<sequence>MADVVPDVMRTPLRSISNVSPGPSTSQSVQPPLSVASPSPSTSQCVLPPLPIAKKRAVRQRTKVPSLLISSTPVKLYFENKENEKREAVEKAQRRLRKKEEKEKLENKKKKATNSRKKRVESSESEDSNDEVDVIYAETSNDDMDFGEEDKNVCAICGEIGKTEHQAQSQTLLACAADTENTAAAIQLKNEVFLRIRADDIALIAKKDDLIRRNGENYLKRHKRAQIVVTCSNKIRECAKLLKETRRRKNNNKLTFFDIISTRYYDIIVASAKTISRYDDTLKEYWAPSLAIHLGLALSNAQFSINWSQDEIYNYLIELFRPHLDDTPFELMVLMNRRLIKISLPKGENLNGKSLKEIFRQKVVYVRPLHEIVRVELETTLTEEDHTLDNDIPTSSANDISNNMNDDIEEQFHIDTETAITKSLAMDKEISIKDILTRIRGHIKDTISQFNIYIYRDDIFNCCVRAMRRKTFNEYNRISVKFSDIEGNSEGAVDLGGPTREMFRIVLNYIKNSKLFFGSDKKSISLSNDALKNKEYFETGRLIGLSLIHGGTGPHFFSEKLYSILVFGFSETQFTIEEVEPEIKDKILKLLEFEDLPLLQEYFQLPGAISFKILKKSRNSILSEAEKRKKKKENETSTLQQRNSLAKLIIINESVSEEGSEKNKEIKIQTEESATFAIDDERSNNEDETVKFEERTICATDVKNNKRNNNEEESERQYEFKLYNISADCGKNENDSVFPNDIALWPLHLSDKMIQYYLINKPCNTGDITTLKVEYTDRNQTKGGIYPVSRNVIPESLYDAVSLKKWKDSKVSLVVPEENKQPPEEYVNSLIEETATYPFIFLENTEKNTSVSLVNIIVLDSQEVDEPESDNQTVVTQHNSLPVNPRNQLSACSTKQTTFEELLLETLKSNNNQTSSNRKRKVASGAEVITAEEVKLRLKEKEIMNTKSKTPKRKWLKKKNKEKRVR</sequence>
<evidence type="ECO:0000256" key="2">
    <source>
        <dbReference type="PROSITE-ProRule" id="PRU00104"/>
    </source>
</evidence>
<feature type="domain" description="HECT" evidence="5">
    <location>
        <begin position="468"/>
        <end position="594"/>
    </location>
</feature>
<feature type="compositionally biased region" description="Acidic residues" evidence="4">
    <location>
        <begin position="123"/>
        <end position="132"/>
    </location>
</feature>
<keyword evidence="1 2" id="KW-0833">Ubl conjugation pathway</keyword>
<keyword evidence="3" id="KW-0175">Coiled coil</keyword>
<reference evidence="7" key="1">
    <citation type="submission" date="2023-01" db="EMBL/GenBank/DDBJ databases">
        <title>Key to firefly adult light organ development and bioluminescence: homeobox transcription factors regulate luciferase expression and transportation to peroxisome.</title>
        <authorList>
            <person name="Fu X."/>
        </authorList>
    </citation>
    <scope>NUCLEOTIDE SEQUENCE [LARGE SCALE GENOMIC DNA]</scope>
</reference>
<dbReference type="Proteomes" id="UP001353858">
    <property type="component" value="Unassembled WGS sequence"/>
</dbReference>
<dbReference type="Gene3D" id="3.90.1750.10">
    <property type="entry name" value="Hect, E3 ligase catalytic domains"/>
    <property type="match status" value="1"/>
</dbReference>
<keyword evidence="7" id="KW-1185">Reference proteome</keyword>
<evidence type="ECO:0000259" key="5">
    <source>
        <dbReference type="PROSITE" id="PS50237"/>
    </source>
</evidence>
<dbReference type="AlphaFoldDB" id="A0AAN7PIS4"/>
<evidence type="ECO:0000313" key="7">
    <source>
        <dbReference type="Proteomes" id="UP001353858"/>
    </source>
</evidence>
<feature type="coiled-coil region" evidence="3">
    <location>
        <begin position="615"/>
        <end position="642"/>
    </location>
</feature>
<feature type="region of interest" description="Disordered" evidence="4">
    <location>
        <begin position="1"/>
        <end position="47"/>
    </location>
</feature>
<dbReference type="PANTHER" id="PTHR33480:SF1">
    <property type="entry name" value="TYR RECOMBINASE DOMAIN-CONTAINING PROTEIN"/>
    <property type="match status" value="1"/>
</dbReference>
<evidence type="ECO:0000256" key="4">
    <source>
        <dbReference type="SAM" id="MobiDB-lite"/>
    </source>
</evidence>
<gene>
    <name evidence="6" type="ORF">RN001_003743</name>
</gene>
<dbReference type="EMBL" id="JARPUR010000001">
    <property type="protein sequence ID" value="KAK4887472.1"/>
    <property type="molecule type" value="Genomic_DNA"/>
</dbReference>
<dbReference type="PROSITE" id="PS50237">
    <property type="entry name" value="HECT"/>
    <property type="match status" value="1"/>
</dbReference>
<organism evidence="6 7">
    <name type="scientific">Aquatica leii</name>
    <dbReference type="NCBI Taxonomy" id="1421715"/>
    <lineage>
        <taxon>Eukaryota</taxon>
        <taxon>Metazoa</taxon>
        <taxon>Ecdysozoa</taxon>
        <taxon>Arthropoda</taxon>
        <taxon>Hexapoda</taxon>
        <taxon>Insecta</taxon>
        <taxon>Pterygota</taxon>
        <taxon>Neoptera</taxon>
        <taxon>Endopterygota</taxon>
        <taxon>Coleoptera</taxon>
        <taxon>Polyphaga</taxon>
        <taxon>Elateriformia</taxon>
        <taxon>Elateroidea</taxon>
        <taxon>Lampyridae</taxon>
        <taxon>Luciolinae</taxon>
        <taxon>Aquatica</taxon>
    </lineage>
</organism>
<feature type="compositionally biased region" description="Basic residues" evidence="4">
    <location>
        <begin position="949"/>
        <end position="966"/>
    </location>
</feature>
<dbReference type="InterPro" id="IPR035983">
    <property type="entry name" value="Hect_E3_ubiquitin_ligase"/>
</dbReference>
<dbReference type="InterPro" id="IPR000569">
    <property type="entry name" value="HECT_dom"/>
</dbReference>
<dbReference type="GO" id="GO:0004842">
    <property type="term" value="F:ubiquitin-protein transferase activity"/>
    <property type="evidence" value="ECO:0007669"/>
    <property type="project" value="InterPro"/>
</dbReference>
<comment type="caution">
    <text evidence="2">Lacks conserved residue(s) required for the propagation of feature annotation.</text>
</comment>
<name>A0AAN7PIS4_9COLE</name>
<evidence type="ECO:0000256" key="3">
    <source>
        <dbReference type="SAM" id="Coils"/>
    </source>
</evidence>